<sequence length="188" mass="20951">MAAIDIKETPSATTSELATAFDEWLDGLDTPQATLTKHSMEILAKSMRKSMALRDAMLLSVICAGNPEYDKGKLRDYAAAPRIPNRQLSEWCERMMKWSLEHAGHETDKDKVVNASRMLVDIVDTVDTVDTDLKLQVQPFAIISYILWWMGDGRAMLTAMRALAIDEECSLAAIVAAAIHGDLWPNRN</sequence>
<accession>A0AAW6A1D0</accession>
<dbReference type="Proteomes" id="UP001211105">
    <property type="component" value="Unassembled WGS sequence"/>
</dbReference>
<evidence type="ECO:0000313" key="1">
    <source>
        <dbReference type="EMBL" id="MDB1162445.1"/>
    </source>
</evidence>
<gene>
    <name evidence="1" type="ORF">PL707_09255</name>
</gene>
<evidence type="ECO:0008006" key="3">
    <source>
        <dbReference type="Google" id="ProtNLM"/>
    </source>
</evidence>
<reference evidence="1" key="1">
    <citation type="submission" date="2023-01" db="EMBL/GenBank/DDBJ databases">
        <title>Human gut microbiome strain richness.</title>
        <authorList>
            <person name="Chen-Liaw A."/>
        </authorList>
    </citation>
    <scope>NUCLEOTIDE SEQUENCE</scope>
    <source>
        <strain evidence="1">BSD2780120875st1_E5_BSD2780120875b_170604</strain>
    </source>
</reference>
<proteinExistence type="predicted"/>
<name>A0AAW6A1D0_9BIFI</name>
<evidence type="ECO:0000313" key="2">
    <source>
        <dbReference type="Proteomes" id="UP001211105"/>
    </source>
</evidence>
<protein>
    <recommendedName>
        <fullName evidence="3">DUF4192 family protein</fullName>
    </recommendedName>
</protein>
<dbReference type="EMBL" id="JAQKGX010000010">
    <property type="protein sequence ID" value="MDB1162445.1"/>
    <property type="molecule type" value="Genomic_DNA"/>
</dbReference>
<organism evidence="1 2">
    <name type="scientific">Bifidobacterium catenulatum</name>
    <dbReference type="NCBI Taxonomy" id="1686"/>
    <lineage>
        <taxon>Bacteria</taxon>
        <taxon>Bacillati</taxon>
        <taxon>Actinomycetota</taxon>
        <taxon>Actinomycetes</taxon>
        <taxon>Bifidobacteriales</taxon>
        <taxon>Bifidobacteriaceae</taxon>
        <taxon>Bifidobacterium</taxon>
    </lineage>
</organism>
<dbReference type="AlphaFoldDB" id="A0AAW6A1D0"/>
<comment type="caution">
    <text evidence="1">The sequence shown here is derived from an EMBL/GenBank/DDBJ whole genome shotgun (WGS) entry which is preliminary data.</text>
</comment>
<dbReference type="RefSeq" id="WP_195223823.1">
    <property type="nucleotide sequence ID" value="NZ_JADMXZ010000004.1"/>
</dbReference>